<dbReference type="InterPro" id="IPR050266">
    <property type="entry name" value="AB_hydrolase_sf"/>
</dbReference>
<dbReference type="PROSITE" id="PS51257">
    <property type="entry name" value="PROKAR_LIPOPROTEIN"/>
    <property type="match status" value="1"/>
</dbReference>
<dbReference type="GO" id="GO:0016020">
    <property type="term" value="C:membrane"/>
    <property type="evidence" value="ECO:0007669"/>
    <property type="project" value="TreeGrafter"/>
</dbReference>
<organism evidence="3 4">
    <name type="scientific">Bacterioplanes sanyensis</name>
    <dbReference type="NCBI Taxonomy" id="1249553"/>
    <lineage>
        <taxon>Bacteria</taxon>
        <taxon>Pseudomonadati</taxon>
        <taxon>Pseudomonadota</taxon>
        <taxon>Gammaproteobacteria</taxon>
        <taxon>Oceanospirillales</taxon>
        <taxon>Oceanospirillaceae</taxon>
        <taxon>Bacterioplanes</taxon>
    </lineage>
</organism>
<gene>
    <name evidence="3" type="ORF">CHH28_11070</name>
</gene>
<evidence type="ECO:0000313" key="3">
    <source>
        <dbReference type="EMBL" id="ASP39185.1"/>
    </source>
</evidence>
<protein>
    <recommendedName>
        <fullName evidence="2">AB hydrolase-1 domain-containing protein</fullName>
    </recommendedName>
</protein>
<feature type="domain" description="AB hydrolase-1" evidence="2">
    <location>
        <begin position="64"/>
        <end position="298"/>
    </location>
</feature>
<dbReference type="Gene3D" id="3.40.50.1820">
    <property type="entry name" value="alpha/beta hydrolase"/>
    <property type="match status" value="1"/>
</dbReference>
<dbReference type="OrthoDB" id="5853561at2"/>
<dbReference type="PANTHER" id="PTHR43798:SF5">
    <property type="entry name" value="MONOACYLGLYCEROL LIPASE ABHD6"/>
    <property type="match status" value="1"/>
</dbReference>
<evidence type="ECO:0000256" key="1">
    <source>
        <dbReference type="SAM" id="SignalP"/>
    </source>
</evidence>
<evidence type="ECO:0000313" key="4">
    <source>
        <dbReference type="Proteomes" id="UP000202440"/>
    </source>
</evidence>
<accession>A0A222FJG0</accession>
<proteinExistence type="predicted"/>
<feature type="signal peptide" evidence="1">
    <location>
        <begin position="1"/>
        <end position="24"/>
    </location>
</feature>
<dbReference type="GO" id="GO:0047372">
    <property type="term" value="F:monoacylglycerol lipase activity"/>
    <property type="evidence" value="ECO:0007669"/>
    <property type="project" value="TreeGrafter"/>
</dbReference>
<dbReference type="InterPro" id="IPR000073">
    <property type="entry name" value="AB_hydrolase_1"/>
</dbReference>
<evidence type="ECO:0000259" key="2">
    <source>
        <dbReference type="Pfam" id="PF00561"/>
    </source>
</evidence>
<keyword evidence="1" id="KW-0732">Signal</keyword>
<dbReference type="PRINTS" id="PR00111">
    <property type="entry name" value="ABHYDROLASE"/>
</dbReference>
<dbReference type="PANTHER" id="PTHR43798">
    <property type="entry name" value="MONOACYLGLYCEROL LIPASE"/>
    <property type="match status" value="1"/>
</dbReference>
<dbReference type="Pfam" id="PF00561">
    <property type="entry name" value="Abhydrolase_1"/>
    <property type="match status" value="1"/>
</dbReference>
<dbReference type="AlphaFoldDB" id="A0A222FJG0"/>
<keyword evidence="4" id="KW-1185">Reference proteome</keyword>
<name>A0A222FJG0_9GAMM</name>
<sequence>METFRTTLLLFASLWLLSACSHQQQDALLASATELARSSAELTLHTAHTLDVDMHYLERPGDGPTVLLVHGFSANKDTWLRFVRYLPEHYHIIIPDLAGHGDTPAADSHDLQRQAQRLHALAEALNISAWHMAGNSMGGAIVALYAVAYPQYVLSLALLDAAGVDAPDISPFFAALEQGQNPLIASDEESFERRWHMTMSQPPLLPWPLRPALIRKTLAREALNRRIFADMMATRETLQQHQFEQQVRQVIRMPTLIMWGEEDQVLDVSSVTVFKDLIPHAQTIIYPGIGHLPMVEAPKKSAADYVSFLQTATDATPQG</sequence>
<dbReference type="InterPro" id="IPR029058">
    <property type="entry name" value="AB_hydrolase_fold"/>
</dbReference>
<feature type="chain" id="PRO_5013279339" description="AB hydrolase-1 domain-containing protein" evidence="1">
    <location>
        <begin position="25"/>
        <end position="319"/>
    </location>
</feature>
<dbReference type="RefSeq" id="WP_094060365.1">
    <property type="nucleotide sequence ID" value="NZ_CP022530.1"/>
</dbReference>
<dbReference type="Proteomes" id="UP000202440">
    <property type="component" value="Chromosome"/>
</dbReference>
<dbReference type="KEGG" id="bsan:CHH28_11070"/>
<dbReference type="GO" id="GO:0046464">
    <property type="term" value="P:acylglycerol catabolic process"/>
    <property type="evidence" value="ECO:0007669"/>
    <property type="project" value="TreeGrafter"/>
</dbReference>
<reference evidence="3 4" key="1">
    <citation type="submission" date="2017-07" db="EMBL/GenBank/DDBJ databases">
        <title>Annotated genome sequence of Bacterioplanes sanyensis isolated from Red Sea.</title>
        <authorList>
            <person name="Rehman Z.U."/>
        </authorList>
    </citation>
    <scope>NUCLEOTIDE SEQUENCE [LARGE SCALE GENOMIC DNA]</scope>
    <source>
        <strain evidence="3 4">NV9</strain>
    </source>
</reference>
<dbReference type="SUPFAM" id="SSF53474">
    <property type="entry name" value="alpha/beta-Hydrolases"/>
    <property type="match status" value="1"/>
</dbReference>
<dbReference type="EMBL" id="CP022530">
    <property type="protein sequence ID" value="ASP39185.1"/>
    <property type="molecule type" value="Genomic_DNA"/>
</dbReference>